<gene>
    <name evidence="1" type="ORF">ACFS25_04125</name>
</gene>
<organism evidence="1 2">
    <name type="scientific">Spirosoma flavum</name>
    <dbReference type="NCBI Taxonomy" id="2048557"/>
    <lineage>
        <taxon>Bacteria</taxon>
        <taxon>Pseudomonadati</taxon>
        <taxon>Bacteroidota</taxon>
        <taxon>Cytophagia</taxon>
        <taxon>Cytophagales</taxon>
        <taxon>Cytophagaceae</taxon>
        <taxon>Spirosoma</taxon>
    </lineage>
</organism>
<dbReference type="EMBL" id="JBHUOM010000001">
    <property type="protein sequence ID" value="MFD2932953.1"/>
    <property type="molecule type" value="Genomic_DNA"/>
</dbReference>
<sequence length="254" mass="28293">MRSLTIQIPQPCHERWADMQPTEQGRFCASCQKTVVDYTLLSDQELVRLLRKASETSCGRFRNEQLDRPLPLSNSGFTPLWRHWVELITMSLFGWQTAQAQVKPVNKPSPPTSVRPDFTVMALPVRAGASPQTKMVIDGRAMLMDSNGSLFPALEARVSVSLHGENWQALTDSTGAFNLLVPTQLQVTEIKVRIMTPSFALGSTTFSVSPSTCSIALNDIILSKPMPRRDITGGALTTTKTPSRWQKLKNKFFN</sequence>
<evidence type="ECO:0000313" key="2">
    <source>
        <dbReference type="Proteomes" id="UP001597512"/>
    </source>
</evidence>
<proteinExistence type="predicted"/>
<accession>A0ABW6AE43</accession>
<evidence type="ECO:0000313" key="1">
    <source>
        <dbReference type="EMBL" id="MFD2932953.1"/>
    </source>
</evidence>
<dbReference type="Proteomes" id="UP001597512">
    <property type="component" value="Unassembled WGS sequence"/>
</dbReference>
<keyword evidence="2" id="KW-1185">Reference proteome</keyword>
<name>A0ABW6AE43_9BACT</name>
<protein>
    <recommendedName>
        <fullName evidence="3">Carboxypeptidase regulatory-like domain-containing protein</fullName>
    </recommendedName>
</protein>
<reference evidence="2" key="1">
    <citation type="journal article" date="2019" name="Int. J. Syst. Evol. Microbiol.">
        <title>The Global Catalogue of Microorganisms (GCM) 10K type strain sequencing project: providing services to taxonomists for standard genome sequencing and annotation.</title>
        <authorList>
            <consortium name="The Broad Institute Genomics Platform"/>
            <consortium name="The Broad Institute Genome Sequencing Center for Infectious Disease"/>
            <person name="Wu L."/>
            <person name="Ma J."/>
        </authorList>
    </citation>
    <scope>NUCLEOTIDE SEQUENCE [LARGE SCALE GENOMIC DNA]</scope>
    <source>
        <strain evidence="2">KCTC 52490</strain>
    </source>
</reference>
<evidence type="ECO:0008006" key="3">
    <source>
        <dbReference type="Google" id="ProtNLM"/>
    </source>
</evidence>
<dbReference type="RefSeq" id="WP_381497136.1">
    <property type="nucleotide sequence ID" value="NZ_JBHUOM010000001.1"/>
</dbReference>
<comment type="caution">
    <text evidence="1">The sequence shown here is derived from an EMBL/GenBank/DDBJ whole genome shotgun (WGS) entry which is preliminary data.</text>
</comment>